<organism evidence="2 3">
    <name type="scientific">Brevundimonas subvibrioides (strain ATCC 15264 / DSM 4735 / LMG 14903 / NBRC 16000 / CB 81)</name>
    <name type="common">Caulobacter subvibrioides</name>
    <dbReference type="NCBI Taxonomy" id="633149"/>
    <lineage>
        <taxon>Bacteria</taxon>
        <taxon>Pseudomonadati</taxon>
        <taxon>Pseudomonadota</taxon>
        <taxon>Alphaproteobacteria</taxon>
        <taxon>Caulobacterales</taxon>
        <taxon>Caulobacteraceae</taxon>
        <taxon>Brevundimonas</taxon>
    </lineage>
</organism>
<reference evidence="3" key="1">
    <citation type="journal article" date="2011" name="J. Bacteriol.">
        <title>Genome sequences of eight morphologically diverse alphaproteobacteria.</title>
        <authorList>
            <consortium name="US DOE Joint Genome Institute"/>
            <person name="Brown P.J."/>
            <person name="Kysela D.T."/>
            <person name="Buechlein A."/>
            <person name="Hemmerich C."/>
            <person name="Brun Y.V."/>
        </authorList>
    </citation>
    <scope>NUCLEOTIDE SEQUENCE [LARGE SCALE GENOMIC DNA]</scope>
    <source>
        <strain evidence="3">ATCC 15264 / DSM 4735 / LMG 14903 / NBRC 16000 / CB 81</strain>
    </source>
</reference>
<dbReference type="InParanoid" id="D9QI56"/>
<proteinExistence type="predicted"/>
<feature type="region of interest" description="Disordered" evidence="1">
    <location>
        <begin position="221"/>
        <end position="240"/>
    </location>
</feature>
<keyword evidence="3" id="KW-1185">Reference proteome</keyword>
<sequence length="381" mass="42199">MGKSRKSGSQTSSGGGKGFDFGQPLTSFVESGFEHLVHFAEAEVGGCSYGFVRSAEVGAAIPVVTLLARHEAPLRAAMSELRSWGDGVDGDAVEMTVVFMKSGGWLLGLSPEPRRLAARTQTADLLLDPLYFAPTWIKTLDTTDPFLRRFEQYHEAMFAPFILSAAVWRGSPPDQRRPHDTQMDLLEQRLSLLKFQCTFSDEDSVEAGSQAAVMLATFKRDGKPRRAKRSSGEEAPGRPDIKRIKAKREQVLASLFTVSRRRADRTGLTAGMMEQLAPLGIQRWQVDQAIANVVLSRKMCGEDHYAPLESKSLKRAVIEGAFNHVEFADGELSQFTIAPEILERQIDLDGRDLLRIFGHQPKRDGVAATLGELRRRRLIDA</sequence>
<dbReference type="Proteomes" id="UP000002696">
    <property type="component" value="Chromosome"/>
</dbReference>
<dbReference type="OrthoDB" id="8478614at2"/>
<accession>D9QI56</accession>
<feature type="compositionally biased region" description="Basic and acidic residues" evidence="1">
    <location>
        <begin position="230"/>
        <end position="240"/>
    </location>
</feature>
<dbReference type="RefSeq" id="WP_013269415.1">
    <property type="nucleotide sequence ID" value="NC_014375.1"/>
</dbReference>
<dbReference type="BioCyc" id="BSUB633149:G1GM8-2001-MONOMER"/>
<evidence type="ECO:0000256" key="1">
    <source>
        <dbReference type="SAM" id="MobiDB-lite"/>
    </source>
</evidence>
<gene>
    <name evidence="2" type="ordered locus">Bresu_2003</name>
</gene>
<dbReference type="AlphaFoldDB" id="D9QI56"/>
<protein>
    <submittedName>
        <fullName evidence="2">Uncharacterized protein</fullName>
    </submittedName>
</protein>
<name>D9QI56_BRESC</name>
<dbReference type="EMBL" id="CP002102">
    <property type="protein sequence ID" value="ADL01314.1"/>
    <property type="molecule type" value="Genomic_DNA"/>
</dbReference>
<evidence type="ECO:0000313" key="3">
    <source>
        <dbReference type="Proteomes" id="UP000002696"/>
    </source>
</evidence>
<evidence type="ECO:0000313" key="2">
    <source>
        <dbReference type="EMBL" id="ADL01314.1"/>
    </source>
</evidence>
<dbReference type="STRING" id="633149.Bresu_2003"/>
<dbReference type="KEGG" id="bsb:Bresu_2003"/>
<dbReference type="HOGENOM" id="CLU_724958_0_0_5"/>